<accession>A0ABD0ZNP6</accession>
<name>A0ABD0ZNP6_CARAN</name>
<sequence length="151" mass="17168">MYLDVPSIFSPYVRLELLKWDPLHQDVDFCDMKWHGLLFDNGKPEDEDDSETDDTDANLVSELVEKVAIPILTFVALGDSIDRVKSDVPRISLPPYRCVHNHHRSECLVAINCERFLSINSLICGILSEVRSNICPAFSIESIFRSQQCGK</sequence>
<evidence type="ECO:0000256" key="1">
    <source>
        <dbReference type="ARBA" id="ARBA00004123"/>
    </source>
</evidence>
<evidence type="ECO:0000313" key="4">
    <source>
        <dbReference type="Proteomes" id="UP001558713"/>
    </source>
</evidence>
<dbReference type="Proteomes" id="UP001558713">
    <property type="component" value="Unassembled WGS sequence"/>
</dbReference>
<dbReference type="AlphaFoldDB" id="A0ABD0ZNP6"/>
<keyword evidence="2" id="KW-0539">Nucleus</keyword>
<dbReference type="PANTHER" id="PTHR12214:SF0">
    <property type="entry name" value="LD29489P"/>
    <property type="match status" value="1"/>
</dbReference>
<dbReference type="InterPro" id="IPR012890">
    <property type="entry name" value="GCFC2-like"/>
</dbReference>
<comment type="subcellular location">
    <subcellularLocation>
        <location evidence="1">Nucleus</location>
    </subcellularLocation>
</comment>
<organism evidence="3 4">
    <name type="scientific">Cardamine amara subsp. amara</name>
    <dbReference type="NCBI Taxonomy" id="228776"/>
    <lineage>
        <taxon>Eukaryota</taxon>
        <taxon>Viridiplantae</taxon>
        <taxon>Streptophyta</taxon>
        <taxon>Embryophyta</taxon>
        <taxon>Tracheophyta</taxon>
        <taxon>Spermatophyta</taxon>
        <taxon>Magnoliopsida</taxon>
        <taxon>eudicotyledons</taxon>
        <taxon>Gunneridae</taxon>
        <taxon>Pentapetalae</taxon>
        <taxon>rosids</taxon>
        <taxon>malvids</taxon>
        <taxon>Brassicales</taxon>
        <taxon>Brassicaceae</taxon>
        <taxon>Cardamineae</taxon>
        <taxon>Cardamine</taxon>
    </lineage>
</organism>
<keyword evidence="4" id="KW-1185">Reference proteome</keyword>
<evidence type="ECO:0000256" key="2">
    <source>
        <dbReference type="ARBA" id="ARBA00023242"/>
    </source>
</evidence>
<evidence type="ECO:0000313" key="3">
    <source>
        <dbReference type="EMBL" id="KAL1196271.1"/>
    </source>
</evidence>
<dbReference type="PANTHER" id="PTHR12214">
    <property type="entry name" value="GC-RICH SEQUENCE DNA-BINDING FACTOR"/>
    <property type="match status" value="1"/>
</dbReference>
<dbReference type="EMBL" id="JBANAX010000704">
    <property type="protein sequence ID" value="KAL1196271.1"/>
    <property type="molecule type" value="Genomic_DNA"/>
</dbReference>
<protein>
    <submittedName>
        <fullName evidence="3">Transcriptional repressor ILP1</fullName>
    </submittedName>
</protein>
<comment type="caution">
    <text evidence="3">The sequence shown here is derived from an EMBL/GenBank/DDBJ whole genome shotgun (WGS) entry which is preliminary data.</text>
</comment>
<reference evidence="3 4" key="1">
    <citation type="submission" date="2024-04" db="EMBL/GenBank/DDBJ databases">
        <title>Genome assembly C_amara_ONT_v2.</title>
        <authorList>
            <person name="Yant L."/>
            <person name="Moore C."/>
            <person name="Slenker M."/>
        </authorList>
    </citation>
    <scope>NUCLEOTIDE SEQUENCE [LARGE SCALE GENOMIC DNA]</scope>
    <source>
        <tissue evidence="3">Leaf</tissue>
    </source>
</reference>
<dbReference type="GO" id="GO:0005634">
    <property type="term" value="C:nucleus"/>
    <property type="evidence" value="ECO:0007669"/>
    <property type="project" value="UniProtKB-SubCell"/>
</dbReference>
<proteinExistence type="predicted"/>
<gene>
    <name evidence="3" type="ORF">V5N11_005418</name>
</gene>